<keyword evidence="17" id="KW-1185">Reference proteome</keyword>
<evidence type="ECO:0000256" key="4">
    <source>
        <dbReference type="ARBA" id="ARBA00008319"/>
    </source>
</evidence>
<comment type="subunit">
    <text evidence="5 13 14">Homodimer.</text>
</comment>
<dbReference type="SUPFAM" id="SSF53659">
    <property type="entry name" value="Isocitrate/Isopropylmalate dehydrogenase-like"/>
    <property type="match status" value="1"/>
</dbReference>
<dbReference type="Gene3D" id="3.40.718.10">
    <property type="entry name" value="Isopropylmalate Dehydrogenase"/>
    <property type="match status" value="1"/>
</dbReference>
<dbReference type="NCBIfam" id="TIGR00169">
    <property type="entry name" value="leuB"/>
    <property type="match status" value="1"/>
</dbReference>
<comment type="caution">
    <text evidence="16">The sequence shown here is derived from an EMBL/GenBank/DDBJ whole genome shotgun (WGS) entry which is preliminary data.</text>
</comment>
<evidence type="ECO:0000256" key="7">
    <source>
        <dbReference type="ARBA" id="ARBA00022605"/>
    </source>
</evidence>
<protein>
    <recommendedName>
        <fullName evidence="13">3-isopropylmalate dehydrogenase</fullName>
        <ecNumber evidence="13">1.1.1.85</ecNumber>
    </recommendedName>
    <alternativeName>
        <fullName evidence="13">3-IPM-DH</fullName>
    </alternativeName>
    <alternativeName>
        <fullName evidence="13">Beta-IPM dehydrogenase</fullName>
        <shortName evidence="13">IMDH</shortName>
    </alternativeName>
</protein>
<evidence type="ECO:0000256" key="5">
    <source>
        <dbReference type="ARBA" id="ARBA00011738"/>
    </source>
</evidence>
<dbReference type="EC" id="1.1.1.85" evidence="13"/>
<dbReference type="InterPro" id="IPR019818">
    <property type="entry name" value="IsoCit/isopropylmalate_DH_CS"/>
</dbReference>
<dbReference type="Pfam" id="PF00180">
    <property type="entry name" value="Iso_dh"/>
    <property type="match status" value="1"/>
</dbReference>
<evidence type="ECO:0000256" key="8">
    <source>
        <dbReference type="ARBA" id="ARBA00022723"/>
    </source>
</evidence>
<evidence type="ECO:0000256" key="3">
    <source>
        <dbReference type="ARBA" id="ARBA00004762"/>
    </source>
</evidence>
<feature type="domain" description="Isopropylmalate dehydrogenase-like" evidence="15">
    <location>
        <begin position="3"/>
        <end position="351"/>
    </location>
</feature>
<feature type="binding site" evidence="13">
    <location>
        <begin position="75"/>
        <end position="88"/>
    </location>
    <ligand>
        <name>NAD(+)</name>
        <dbReference type="ChEBI" id="CHEBI:57540"/>
    </ligand>
</feature>
<evidence type="ECO:0000256" key="2">
    <source>
        <dbReference type="ARBA" id="ARBA00001936"/>
    </source>
</evidence>
<dbReference type="RefSeq" id="WP_204465748.1">
    <property type="nucleotide sequence ID" value="NZ_JAFBCV010000004.1"/>
</dbReference>
<comment type="pathway">
    <text evidence="3 13 14">Amino-acid biosynthesis; L-leucine biosynthesis; L-leucine from 3-methyl-2-oxobutanoate: step 3/4.</text>
</comment>
<sequence length="362" mass="39236">MKQIVLLPGDGIGPEIIREARRVLESVAQAYEHQFCFKEALIGGAAIDATGQPLPPETIEACLTSDAILLGAVGGPKWDSIDSSIRPEKGLLGIRKELNLFANLRPVRVMKPLINESALKPEVLEGVDLLIVRELTGGLYFGQPSERRTVDGEDGVVDTLVYKKSEIKRIVHTAFEAARKRQGRVLSVDKANVLESSRLWRETAIEVGKEYPDVLLDHMLVDNAAMQLIREPKQFDVVVTENLFGDILSDEASMISGSIGLLPSASLNDRGLGLYEPVHGSAPDIAGTNTANPLAAIASAAMLLEHSFGLIEEARTIETAIETALINGYRTNDLASDSKKGITTIEMTDAVIQSIQKKAYLS</sequence>
<evidence type="ECO:0000256" key="14">
    <source>
        <dbReference type="RuleBase" id="RU004445"/>
    </source>
</evidence>
<feature type="binding site" evidence="13">
    <location>
        <position position="222"/>
    </location>
    <ligand>
        <name>Mg(2+)</name>
        <dbReference type="ChEBI" id="CHEBI:18420"/>
    </ligand>
</feature>
<dbReference type="EMBL" id="JAFBCV010000004">
    <property type="protein sequence ID" value="MBM7838550.1"/>
    <property type="molecule type" value="Genomic_DNA"/>
</dbReference>
<feature type="binding site" evidence="13">
    <location>
        <position position="105"/>
    </location>
    <ligand>
        <name>substrate</name>
    </ligand>
</feature>
<feature type="binding site" evidence="13">
    <location>
        <position position="95"/>
    </location>
    <ligand>
        <name>substrate</name>
    </ligand>
</feature>
<gene>
    <name evidence="13" type="primary">leuB</name>
    <name evidence="16" type="ORF">JOC54_001806</name>
</gene>
<evidence type="ECO:0000256" key="10">
    <source>
        <dbReference type="ARBA" id="ARBA00023002"/>
    </source>
</evidence>
<dbReference type="InterPro" id="IPR004429">
    <property type="entry name" value="Isopropylmalate_DH"/>
</dbReference>
<dbReference type="SMART" id="SM01329">
    <property type="entry name" value="Iso_dh"/>
    <property type="match status" value="1"/>
</dbReference>
<reference evidence="16" key="1">
    <citation type="submission" date="2021-01" db="EMBL/GenBank/DDBJ databases">
        <title>Genomic Encyclopedia of Type Strains, Phase IV (KMG-IV): sequencing the most valuable type-strain genomes for metagenomic binning, comparative biology and taxonomic classification.</title>
        <authorList>
            <person name="Goeker M."/>
        </authorList>
    </citation>
    <scope>NUCLEOTIDE SEQUENCE</scope>
    <source>
        <strain evidence="16">DSM 21943</strain>
    </source>
</reference>
<evidence type="ECO:0000313" key="16">
    <source>
        <dbReference type="EMBL" id="MBM7838550.1"/>
    </source>
</evidence>
<keyword evidence="10 13" id="KW-0560">Oxidoreductase</keyword>
<dbReference type="PANTHER" id="PTHR42979">
    <property type="entry name" value="3-ISOPROPYLMALATE DEHYDROGENASE"/>
    <property type="match status" value="1"/>
</dbReference>
<evidence type="ECO:0000313" key="17">
    <source>
        <dbReference type="Proteomes" id="UP001179280"/>
    </source>
</evidence>
<feature type="binding site" evidence="13">
    <location>
        <begin position="280"/>
        <end position="292"/>
    </location>
    <ligand>
        <name>NAD(+)</name>
        <dbReference type="ChEBI" id="CHEBI:57540"/>
    </ligand>
</feature>
<feature type="site" description="Important for catalysis" evidence="13">
    <location>
        <position position="190"/>
    </location>
</feature>
<evidence type="ECO:0000256" key="13">
    <source>
        <dbReference type="HAMAP-Rule" id="MF_01033"/>
    </source>
</evidence>
<keyword evidence="6 13" id="KW-0432">Leucine biosynthesis</keyword>
<comment type="cofactor">
    <cofactor evidence="13 14">
        <name>Mg(2+)</name>
        <dbReference type="ChEBI" id="CHEBI:18420"/>
    </cofactor>
    <cofactor evidence="13 14">
        <name>Mn(2+)</name>
        <dbReference type="ChEBI" id="CHEBI:29035"/>
    </cofactor>
    <text evidence="13 14">Binds 1 Mg(2+) or Mn(2+) ion per subunit.</text>
</comment>
<keyword evidence="13" id="KW-0464">Manganese</keyword>
<feature type="binding site" evidence="13">
    <location>
        <position position="246"/>
    </location>
    <ligand>
        <name>Mg(2+)</name>
        <dbReference type="ChEBI" id="CHEBI:18420"/>
    </ligand>
</feature>
<evidence type="ECO:0000256" key="6">
    <source>
        <dbReference type="ARBA" id="ARBA00022430"/>
    </source>
</evidence>
<proteinExistence type="inferred from homology"/>
<dbReference type="PROSITE" id="PS00470">
    <property type="entry name" value="IDH_IMDH"/>
    <property type="match status" value="1"/>
</dbReference>
<dbReference type="PANTHER" id="PTHR42979:SF1">
    <property type="entry name" value="3-ISOPROPYLMALATE DEHYDROGENASE"/>
    <property type="match status" value="1"/>
</dbReference>
<keyword evidence="7 13" id="KW-0028">Amino-acid biosynthesis</keyword>
<keyword evidence="12 13" id="KW-0100">Branched-chain amino acid biosynthesis</keyword>
<accession>A0ABS2STH5</accession>
<evidence type="ECO:0000256" key="11">
    <source>
        <dbReference type="ARBA" id="ARBA00023027"/>
    </source>
</evidence>
<evidence type="ECO:0000256" key="1">
    <source>
        <dbReference type="ARBA" id="ARBA00000624"/>
    </source>
</evidence>
<feature type="binding site" evidence="13">
    <location>
        <position position="250"/>
    </location>
    <ligand>
        <name>Mg(2+)</name>
        <dbReference type="ChEBI" id="CHEBI:18420"/>
    </ligand>
</feature>
<comment type="cofactor">
    <cofactor evidence="2">
        <name>Mn(2+)</name>
        <dbReference type="ChEBI" id="CHEBI:29035"/>
    </cofactor>
</comment>
<organism evidence="16 17">
    <name type="scientific">Shouchella xiaoxiensis</name>
    <dbReference type="NCBI Taxonomy" id="766895"/>
    <lineage>
        <taxon>Bacteria</taxon>
        <taxon>Bacillati</taxon>
        <taxon>Bacillota</taxon>
        <taxon>Bacilli</taxon>
        <taxon>Bacillales</taxon>
        <taxon>Bacillaceae</taxon>
        <taxon>Shouchella</taxon>
    </lineage>
</organism>
<dbReference type="GO" id="GO:0003862">
    <property type="term" value="F:3-isopropylmalate dehydrogenase activity"/>
    <property type="evidence" value="ECO:0007669"/>
    <property type="project" value="UniProtKB-EC"/>
</dbReference>
<feature type="binding site" evidence="13">
    <location>
        <position position="133"/>
    </location>
    <ligand>
        <name>substrate</name>
    </ligand>
</feature>
<keyword evidence="13" id="KW-0963">Cytoplasm</keyword>
<comment type="catalytic activity">
    <reaction evidence="1 13 14">
        <text>(2R,3S)-3-isopropylmalate + NAD(+) = 4-methyl-2-oxopentanoate + CO2 + NADH</text>
        <dbReference type="Rhea" id="RHEA:32271"/>
        <dbReference type="ChEBI" id="CHEBI:16526"/>
        <dbReference type="ChEBI" id="CHEBI:17865"/>
        <dbReference type="ChEBI" id="CHEBI:35121"/>
        <dbReference type="ChEBI" id="CHEBI:57540"/>
        <dbReference type="ChEBI" id="CHEBI:57945"/>
        <dbReference type="EC" id="1.1.1.85"/>
    </reaction>
</comment>
<feature type="site" description="Important for catalysis" evidence="13">
    <location>
        <position position="140"/>
    </location>
</feature>
<keyword evidence="11 13" id="KW-0520">NAD</keyword>
<evidence type="ECO:0000259" key="15">
    <source>
        <dbReference type="SMART" id="SM01329"/>
    </source>
</evidence>
<evidence type="ECO:0000256" key="9">
    <source>
        <dbReference type="ARBA" id="ARBA00022842"/>
    </source>
</evidence>
<dbReference type="HAMAP" id="MF_01033">
    <property type="entry name" value="LeuB_type1"/>
    <property type="match status" value="1"/>
</dbReference>
<evidence type="ECO:0000256" key="12">
    <source>
        <dbReference type="ARBA" id="ARBA00023304"/>
    </source>
</evidence>
<name>A0ABS2STH5_9BACI</name>
<comment type="subcellular location">
    <subcellularLocation>
        <location evidence="13">Cytoplasm</location>
    </subcellularLocation>
</comment>
<comment type="similarity">
    <text evidence="4 13">Belongs to the isocitrate and isopropylmalate dehydrogenases family. LeuB type 1 subfamily.</text>
</comment>
<feature type="binding site" evidence="13">
    <location>
        <position position="222"/>
    </location>
    <ligand>
        <name>substrate</name>
    </ligand>
</feature>
<dbReference type="Proteomes" id="UP001179280">
    <property type="component" value="Unassembled WGS sequence"/>
</dbReference>
<comment type="function">
    <text evidence="13 14">Catalyzes the oxidation of 3-carboxy-2-hydroxy-4-methylpentanoate (3-isopropylmalate) to 3-carboxy-4-methyl-2-oxopentanoate. The product decarboxylates to 4-methyl-2 oxopentanoate.</text>
</comment>
<keyword evidence="8 13" id="KW-0479">Metal-binding</keyword>
<dbReference type="InterPro" id="IPR024084">
    <property type="entry name" value="IsoPropMal-DH-like_dom"/>
</dbReference>
<keyword evidence="9 13" id="KW-0460">Magnesium</keyword>